<comment type="caution">
    <text evidence="1">The sequence shown here is derived from an EMBL/GenBank/DDBJ whole genome shotgun (WGS) entry which is preliminary data.</text>
</comment>
<evidence type="ECO:0000313" key="1">
    <source>
        <dbReference type="EMBL" id="MEQ2255139.1"/>
    </source>
</evidence>
<reference evidence="1 2" key="1">
    <citation type="submission" date="2021-06" db="EMBL/GenBank/DDBJ databases">
        <authorList>
            <person name="Palmer J.M."/>
        </authorList>
    </citation>
    <scope>NUCLEOTIDE SEQUENCE [LARGE SCALE GENOMIC DNA]</scope>
    <source>
        <strain evidence="2">if_2019</strain>
        <tissue evidence="1">Muscle</tissue>
    </source>
</reference>
<proteinExistence type="predicted"/>
<dbReference type="Proteomes" id="UP001482620">
    <property type="component" value="Unassembled WGS sequence"/>
</dbReference>
<evidence type="ECO:0000313" key="2">
    <source>
        <dbReference type="Proteomes" id="UP001482620"/>
    </source>
</evidence>
<gene>
    <name evidence="1" type="ORF">ILYODFUR_010660</name>
</gene>
<sequence>MKSCMSALGSLSPTTYEPNYMETTTSSQLWRLPGLYPAKESIPGPQLNTDSEKWFLILGWWFLEILHSIPE</sequence>
<organism evidence="1 2">
    <name type="scientific">Ilyodon furcidens</name>
    <name type="common">goldbreast splitfin</name>
    <dbReference type="NCBI Taxonomy" id="33524"/>
    <lineage>
        <taxon>Eukaryota</taxon>
        <taxon>Metazoa</taxon>
        <taxon>Chordata</taxon>
        <taxon>Craniata</taxon>
        <taxon>Vertebrata</taxon>
        <taxon>Euteleostomi</taxon>
        <taxon>Actinopterygii</taxon>
        <taxon>Neopterygii</taxon>
        <taxon>Teleostei</taxon>
        <taxon>Neoteleostei</taxon>
        <taxon>Acanthomorphata</taxon>
        <taxon>Ovalentaria</taxon>
        <taxon>Atherinomorphae</taxon>
        <taxon>Cyprinodontiformes</taxon>
        <taxon>Goodeidae</taxon>
        <taxon>Ilyodon</taxon>
    </lineage>
</organism>
<keyword evidence="2" id="KW-1185">Reference proteome</keyword>
<accession>A0ABV0VCY3</accession>
<protein>
    <submittedName>
        <fullName evidence="1">Uncharacterized protein</fullName>
    </submittedName>
</protein>
<name>A0ABV0VCY3_9TELE</name>
<dbReference type="EMBL" id="JAHRIQ010105049">
    <property type="protein sequence ID" value="MEQ2255139.1"/>
    <property type="molecule type" value="Genomic_DNA"/>
</dbReference>